<feature type="transmembrane region" description="Helical" evidence="6">
    <location>
        <begin position="394"/>
        <end position="412"/>
    </location>
</feature>
<evidence type="ECO:0000256" key="1">
    <source>
        <dbReference type="ARBA" id="ARBA00004141"/>
    </source>
</evidence>
<dbReference type="Pfam" id="PF00939">
    <property type="entry name" value="Na_sulph_symp"/>
    <property type="match status" value="1"/>
</dbReference>
<dbReference type="PANTHER" id="PTHR10283:SF82">
    <property type="entry name" value="SOLUTE CARRIER FAMILY 13 MEMBER 2"/>
    <property type="match status" value="1"/>
</dbReference>
<comment type="subcellular location">
    <subcellularLocation>
        <location evidence="1">Membrane</location>
        <topology evidence="1">Multi-pass membrane protein</topology>
    </subcellularLocation>
</comment>
<name>A0A1T2L7C3_9GAMM</name>
<evidence type="ECO:0000256" key="6">
    <source>
        <dbReference type="SAM" id="Phobius"/>
    </source>
</evidence>
<feature type="transmembrane region" description="Helical" evidence="6">
    <location>
        <begin position="51"/>
        <end position="68"/>
    </location>
</feature>
<feature type="transmembrane region" description="Helical" evidence="6">
    <location>
        <begin position="451"/>
        <end position="475"/>
    </location>
</feature>
<evidence type="ECO:0000313" key="8">
    <source>
        <dbReference type="Proteomes" id="UP000191110"/>
    </source>
</evidence>
<dbReference type="InterPro" id="IPR031312">
    <property type="entry name" value="Na/sul_symport_CS"/>
</dbReference>
<dbReference type="OrthoDB" id="9766267at2"/>
<comment type="caution">
    <text evidence="7">The sequence shown here is derived from an EMBL/GenBank/DDBJ whole genome shotgun (WGS) entry which is preliminary data.</text>
</comment>
<keyword evidence="8" id="KW-1185">Reference proteome</keyword>
<evidence type="ECO:0000313" key="7">
    <source>
        <dbReference type="EMBL" id="OOZ41009.1"/>
    </source>
</evidence>
<dbReference type="PANTHER" id="PTHR10283">
    <property type="entry name" value="SOLUTE CARRIER FAMILY 13 MEMBER"/>
    <property type="match status" value="1"/>
</dbReference>
<keyword evidence="5 6" id="KW-0472">Membrane</keyword>
<evidence type="ECO:0000256" key="2">
    <source>
        <dbReference type="ARBA" id="ARBA00022448"/>
    </source>
</evidence>
<reference evidence="7 8" key="1">
    <citation type="submission" date="2016-11" db="EMBL/GenBank/DDBJ databases">
        <title>Mixed transmission modes and dynamic genome evolution in an obligate animal-bacterial symbiosis.</title>
        <authorList>
            <person name="Russell S.L."/>
            <person name="Corbett-Detig R.B."/>
            <person name="Cavanaugh C.M."/>
        </authorList>
    </citation>
    <scope>NUCLEOTIDE SEQUENCE [LARGE SCALE GENOMIC DNA]</scope>
    <source>
        <strain evidence="7">Sveles-Q1</strain>
    </source>
</reference>
<dbReference type="InterPro" id="IPR001898">
    <property type="entry name" value="SLC13A/DASS"/>
</dbReference>
<dbReference type="AlphaFoldDB" id="A0A1T2L7C3"/>
<keyword evidence="3 6" id="KW-0812">Transmembrane</keyword>
<protein>
    <submittedName>
        <fullName evidence="7">Anion transporter</fullName>
    </submittedName>
</protein>
<dbReference type="CDD" id="cd01115">
    <property type="entry name" value="SLC13_permease"/>
    <property type="match status" value="1"/>
</dbReference>
<feature type="transmembrane region" description="Helical" evidence="6">
    <location>
        <begin position="360"/>
        <end position="382"/>
    </location>
</feature>
<feature type="transmembrane region" description="Helical" evidence="6">
    <location>
        <begin position="167"/>
        <end position="191"/>
    </location>
</feature>
<evidence type="ECO:0000256" key="3">
    <source>
        <dbReference type="ARBA" id="ARBA00022692"/>
    </source>
</evidence>
<dbReference type="Proteomes" id="UP000191110">
    <property type="component" value="Unassembled WGS sequence"/>
</dbReference>
<dbReference type="EMBL" id="MPRL01000015">
    <property type="protein sequence ID" value="OOZ41009.1"/>
    <property type="molecule type" value="Genomic_DNA"/>
</dbReference>
<dbReference type="GO" id="GO:0015141">
    <property type="term" value="F:succinate transmembrane transporter activity"/>
    <property type="evidence" value="ECO:0007669"/>
    <property type="project" value="UniProtKB-ARBA"/>
</dbReference>
<dbReference type="RefSeq" id="WP_078483113.1">
    <property type="nucleotide sequence ID" value="NZ_MPRL01000015.1"/>
</dbReference>
<evidence type="ECO:0000256" key="4">
    <source>
        <dbReference type="ARBA" id="ARBA00022989"/>
    </source>
</evidence>
<feature type="transmembrane region" description="Helical" evidence="6">
    <location>
        <begin position="122"/>
        <end position="155"/>
    </location>
</feature>
<feature type="transmembrane region" description="Helical" evidence="6">
    <location>
        <begin position="211"/>
        <end position="233"/>
    </location>
</feature>
<accession>A0A1T2L7C3</accession>
<dbReference type="GO" id="GO:0005886">
    <property type="term" value="C:plasma membrane"/>
    <property type="evidence" value="ECO:0007669"/>
    <property type="project" value="TreeGrafter"/>
</dbReference>
<organism evidence="7 8">
    <name type="scientific">Solemya pervernicosa gill symbiont</name>
    <dbReference type="NCBI Taxonomy" id="642797"/>
    <lineage>
        <taxon>Bacteria</taxon>
        <taxon>Pseudomonadati</taxon>
        <taxon>Pseudomonadota</taxon>
        <taxon>Gammaproteobacteria</taxon>
        <taxon>sulfur-oxidizing symbionts</taxon>
    </lineage>
</organism>
<feature type="transmembrane region" description="Helical" evidence="6">
    <location>
        <begin position="329"/>
        <end position="348"/>
    </location>
</feature>
<feature type="transmembrane region" description="Helical" evidence="6">
    <location>
        <begin position="291"/>
        <end position="309"/>
    </location>
</feature>
<sequence length="479" mass="51302">MYSSRQQIGLLLGPALFLILLLIPTPEGMPPAAMQTAAVVALMAVWWVSEALPLPVTALLPIVLFPLLDITPATQVTRAYAHHIIFLFLGGFLIAIAIERWQLHRRIALLVLRLVGTRPDRLLFGFMFVTAFLSSWISNTASTLMMVTIGTAVLTRLSENGSKLENGLGTALMLGIAYAASIGGIATLIGTPPNAILAGIMESSYGVQIGFMEWMVFALPLSLAMLVITWLYLSRFAYRLNNGTQLSNHSLFSDELHRLGPMSSQEKRVLFIFLLVVTGWIGRGFVDIPMLKGITDSTIAIAGALLLFITPSGRKPGERLLDWQSTAKVPWDILILFGGGLALAGGVADSGLSTWLGEQMVGLAGMPLPVMIGLLVLMVVFLTEVSSNTATASLLLPVLGGFAVASGIPAMTLMAATALAASFAFMLPVATPPNAIVFSSRKVTLPQMARAGIWLNLIGTLLITVAIAWLLPLVWRLST</sequence>
<evidence type="ECO:0000256" key="5">
    <source>
        <dbReference type="ARBA" id="ARBA00023136"/>
    </source>
</evidence>
<feature type="transmembrane region" description="Helical" evidence="6">
    <location>
        <begin position="80"/>
        <end position="102"/>
    </location>
</feature>
<keyword evidence="4 6" id="KW-1133">Transmembrane helix</keyword>
<dbReference type="NCBIfam" id="TIGR00785">
    <property type="entry name" value="dass"/>
    <property type="match status" value="1"/>
</dbReference>
<feature type="transmembrane region" description="Helical" evidence="6">
    <location>
        <begin position="268"/>
        <end position="285"/>
    </location>
</feature>
<proteinExistence type="predicted"/>
<dbReference type="PROSITE" id="PS01271">
    <property type="entry name" value="NA_SULFATE"/>
    <property type="match status" value="1"/>
</dbReference>
<gene>
    <name evidence="7" type="ORF">BOW53_05660</name>
</gene>
<feature type="transmembrane region" description="Helical" evidence="6">
    <location>
        <begin position="418"/>
        <end position="439"/>
    </location>
</feature>
<keyword evidence="2" id="KW-0813">Transport</keyword>